<dbReference type="PANTHER" id="PTHR19226">
    <property type="entry name" value="THY-1 MEMBRANE GLYCOPROTEIN"/>
    <property type="match status" value="1"/>
</dbReference>
<evidence type="ECO:0000313" key="11">
    <source>
        <dbReference type="Proteomes" id="UP000694569"/>
    </source>
</evidence>
<evidence type="ECO:0000256" key="9">
    <source>
        <dbReference type="SAM" id="Phobius"/>
    </source>
</evidence>
<evidence type="ECO:0000256" key="8">
    <source>
        <dbReference type="ARBA" id="ARBA00023319"/>
    </source>
</evidence>
<reference evidence="10" key="1">
    <citation type="submission" date="2025-08" db="UniProtKB">
        <authorList>
            <consortium name="Ensembl"/>
        </authorList>
    </citation>
    <scope>IDENTIFICATION</scope>
</reference>
<dbReference type="Gene3D" id="2.60.40.10">
    <property type="entry name" value="Immunoglobulins"/>
    <property type="match status" value="1"/>
</dbReference>
<evidence type="ECO:0000256" key="4">
    <source>
        <dbReference type="ARBA" id="ARBA00023136"/>
    </source>
</evidence>
<evidence type="ECO:0000256" key="1">
    <source>
        <dbReference type="ARBA" id="ARBA00004236"/>
    </source>
</evidence>
<evidence type="ECO:0000256" key="2">
    <source>
        <dbReference type="ARBA" id="ARBA00022475"/>
    </source>
</evidence>
<organism evidence="10 11">
    <name type="scientific">Leptobrachium leishanense</name>
    <name type="common">Leishan spiny toad</name>
    <dbReference type="NCBI Taxonomy" id="445787"/>
    <lineage>
        <taxon>Eukaryota</taxon>
        <taxon>Metazoa</taxon>
        <taxon>Chordata</taxon>
        <taxon>Craniata</taxon>
        <taxon>Vertebrata</taxon>
        <taxon>Euteleostomi</taxon>
        <taxon>Amphibia</taxon>
        <taxon>Batrachia</taxon>
        <taxon>Anura</taxon>
        <taxon>Pelobatoidea</taxon>
        <taxon>Megophryidae</taxon>
        <taxon>Leptobrachium</taxon>
    </lineage>
</organism>
<dbReference type="GeneTree" id="ENSGT00390000012352"/>
<keyword evidence="8" id="KW-0393">Immunoglobulin domain</keyword>
<dbReference type="GO" id="GO:0051894">
    <property type="term" value="P:positive regulation of focal adhesion assembly"/>
    <property type="evidence" value="ECO:0007669"/>
    <property type="project" value="TreeGrafter"/>
</dbReference>
<feature type="transmembrane region" description="Helical" evidence="9">
    <location>
        <begin position="67"/>
        <end position="85"/>
    </location>
</feature>
<keyword evidence="6" id="KW-0325">Glycoprotein</keyword>
<sequence length="230" mass="25959">MRDRDSHLAKLCSFGIRPGLSLSLSLPPPPFTAAKRNTLRQKKSLPGCCRGKTDKLGKKVPKKMEKMNYLTLFTFTCLLFVFQTICGQKITIFTACLTGPGPKLRLDCRYQNITNNPLRYEFKVMRGGEPQVILTTIKPNFFSEKYHNRASPVISRGLVQLHLERFNASDVGLYTCALLIPNDLTINQTATIKVQKDKLERCEGVSILKHSATWLLLTLPFLQACGFLCF</sequence>
<comment type="subcellular location">
    <subcellularLocation>
        <location evidence="1">Cell membrane</location>
    </subcellularLocation>
</comment>
<dbReference type="OrthoDB" id="8396829at2759"/>
<dbReference type="GO" id="GO:0007229">
    <property type="term" value="P:integrin-mediated signaling pathway"/>
    <property type="evidence" value="ECO:0007669"/>
    <property type="project" value="TreeGrafter"/>
</dbReference>
<proteinExistence type="predicted"/>
<accession>A0A8C5MR80</accession>
<dbReference type="GO" id="GO:0005925">
    <property type="term" value="C:focal adhesion"/>
    <property type="evidence" value="ECO:0007669"/>
    <property type="project" value="TreeGrafter"/>
</dbReference>
<keyword evidence="3" id="KW-0732">Signal</keyword>
<keyword evidence="2" id="KW-1003">Cell membrane</keyword>
<dbReference type="AlphaFoldDB" id="A0A8C5MR80"/>
<dbReference type="PANTHER" id="PTHR19226:SF2">
    <property type="entry name" value="THY-1 MEMBRANE GLYCOPROTEIN"/>
    <property type="match status" value="1"/>
</dbReference>
<dbReference type="Proteomes" id="UP000694569">
    <property type="component" value="Unplaced"/>
</dbReference>
<evidence type="ECO:0000256" key="7">
    <source>
        <dbReference type="ARBA" id="ARBA00023288"/>
    </source>
</evidence>
<dbReference type="InterPro" id="IPR036179">
    <property type="entry name" value="Ig-like_dom_sf"/>
</dbReference>
<keyword evidence="11" id="KW-1185">Reference proteome</keyword>
<protein>
    <recommendedName>
        <fullName evidence="12">Thy-1 membrane glycoprotein</fullName>
    </recommendedName>
</protein>
<dbReference type="SUPFAM" id="SSF48726">
    <property type="entry name" value="Immunoglobulin"/>
    <property type="match status" value="1"/>
</dbReference>
<dbReference type="InterPro" id="IPR013783">
    <property type="entry name" value="Ig-like_fold"/>
</dbReference>
<keyword evidence="9" id="KW-0812">Transmembrane</keyword>
<keyword evidence="7" id="KW-0449">Lipoprotein</keyword>
<evidence type="ECO:0000256" key="5">
    <source>
        <dbReference type="ARBA" id="ARBA00023157"/>
    </source>
</evidence>
<dbReference type="GO" id="GO:0030425">
    <property type="term" value="C:dendrite"/>
    <property type="evidence" value="ECO:0007669"/>
    <property type="project" value="TreeGrafter"/>
</dbReference>
<dbReference type="InterPro" id="IPR033292">
    <property type="entry name" value="THY1"/>
</dbReference>
<dbReference type="GO" id="GO:0005096">
    <property type="term" value="F:GTPase activator activity"/>
    <property type="evidence" value="ECO:0007669"/>
    <property type="project" value="TreeGrafter"/>
</dbReference>
<evidence type="ECO:0000313" key="10">
    <source>
        <dbReference type="Ensembl" id="ENSLLEP00000017398.1"/>
    </source>
</evidence>
<dbReference type="GO" id="GO:0045121">
    <property type="term" value="C:membrane raft"/>
    <property type="evidence" value="ECO:0007669"/>
    <property type="project" value="TreeGrafter"/>
</dbReference>
<dbReference type="Ensembl" id="ENSLLET00000018060.1">
    <property type="protein sequence ID" value="ENSLLEP00000017398.1"/>
    <property type="gene ID" value="ENSLLEG00000011077.1"/>
</dbReference>
<evidence type="ECO:0000256" key="6">
    <source>
        <dbReference type="ARBA" id="ARBA00023180"/>
    </source>
</evidence>
<reference evidence="10" key="2">
    <citation type="submission" date="2025-09" db="UniProtKB">
        <authorList>
            <consortium name="Ensembl"/>
        </authorList>
    </citation>
    <scope>IDENTIFICATION</scope>
</reference>
<dbReference type="FunFam" id="2.60.40.10:FF:004904">
    <property type="match status" value="1"/>
</dbReference>
<keyword evidence="5" id="KW-1015">Disulfide bond</keyword>
<name>A0A8C5MR80_9ANUR</name>
<dbReference type="GO" id="GO:0030334">
    <property type="term" value="P:regulation of cell migration"/>
    <property type="evidence" value="ECO:0007669"/>
    <property type="project" value="InterPro"/>
</dbReference>
<dbReference type="GO" id="GO:0005178">
    <property type="term" value="F:integrin binding"/>
    <property type="evidence" value="ECO:0007669"/>
    <property type="project" value="InterPro"/>
</dbReference>
<evidence type="ECO:0008006" key="12">
    <source>
        <dbReference type="Google" id="ProtNLM"/>
    </source>
</evidence>
<dbReference type="GO" id="GO:0043209">
    <property type="term" value="C:myelin sheath"/>
    <property type="evidence" value="ECO:0007669"/>
    <property type="project" value="TreeGrafter"/>
</dbReference>
<dbReference type="GO" id="GO:0007155">
    <property type="term" value="P:cell adhesion"/>
    <property type="evidence" value="ECO:0007669"/>
    <property type="project" value="InterPro"/>
</dbReference>
<keyword evidence="9" id="KW-1133">Transmembrane helix</keyword>
<keyword evidence="4 9" id="KW-0472">Membrane</keyword>
<evidence type="ECO:0000256" key="3">
    <source>
        <dbReference type="ARBA" id="ARBA00022729"/>
    </source>
</evidence>
<dbReference type="GO" id="GO:0009897">
    <property type="term" value="C:external side of plasma membrane"/>
    <property type="evidence" value="ECO:0007669"/>
    <property type="project" value="TreeGrafter"/>
</dbReference>